<feature type="transmembrane region" description="Helical" evidence="2">
    <location>
        <begin position="263"/>
        <end position="289"/>
    </location>
</feature>
<keyword evidence="4" id="KW-1185">Reference proteome</keyword>
<evidence type="ECO:0000256" key="1">
    <source>
        <dbReference type="SAM" id="MobiDB-lite"/>
    </source>
</evidence>
<accession>A0ABS7NU77</accession>
<feature type="transmembrane region" description="Helical" evidence="2">
    <location>
        <begin position="309"/>
        <end position="328"/>
    </location>
</feature>
<sequence>MTGRVSFVDDAVLDETLPPGLADQVREAVQPHGDCAICGTALGPVPVRFGVHPMPGSTHVDVRHATCGPSDPTSSIHVMRSTTYRLVPMRVPLTIDGEPRTVSAVLVNPSVDGWVIADTATSLLDGFRRRGFASIDQAVPSVPADEVPCRVDAGTVVVDDRMGSGYQLTDPPSTFVERITSQGGLLLVVSHAVAVDAAPDGGPVRLGDLLSNPDSVVQAWVPAPPTGSDDEVVGSSDEARVGKTVSSADPPTGKETLLRRVNWTAVVACLMFVGSVAAAVVVDFGAWWVGDVAPERVAAVDAVLTAGKVTVTVLVSYVAAVAVVTVAWNRWRYGYLNAYLFRSRASSAVFTLLVGWIVWAACAAAAAFGGL</sequence>
<gene>
    <name evidence="3" type="ORF">HQ605_10560</name>
</gene>
<feature type="region of interest" description="Disordered" evidence="1">
    <location>
        <begin position="223"/>
        <end position="248"/>
    </location>
</feature>
<proteinExistence type="predicted"/>
<feature type="transmembrane region" description="Helical" evidence="2">
    <location>
        <begin position="349"/>
        <end position="368"/>
    </location>
</feature>
<organism evidence="3 4">
    <name type="scientific">Rhodococcoides kroppenstedtii</name>
    <dbReference type="NCBI Taxonomy" id="293050"/>
    <lineage>
        <taxon>Bacteria</taxon>
        <taxon>Bacillati</taxon>
        <taxon>Actinomycetota</taxon>
        <taxon>Actinomycetes</taxon>
        <taxon>Mycobacteriales</taxon>
        <taxon>Nocardiaceae</taxon>
        <taxon>Rhodococcoides</taxon>
    </lineage>
</organism>
<keyword evidence="2" id="KW-0472">Membrane</keyword>
<evidence type="ECO:0000256" key="2">
    <source>
        <dbReference type="SAM" id="Phobius"/>
    </source>
</evidence>
<evidence type="ECO:0000313" key="3">
    <source>
        <dbReference type="EMBL" id="MBY6321267.1"/>
    </source>
</evidence>
<dbReference type="Proteomes" id="UP001520140">
    <property type="component" value="Unassembled WGS sequence"/>
</dbReference>
<reference evidence="3 4" key="1">
    <citation type="submission" date="2020-06" db="EMBL/GenBank/DDBJ databases">
        <title>Taxonomy, biology and ecology of Rhodococcus bacteria occurring in California pistachio and other woody hosts as revealed by genome sequence analyses.</title>
        <authorList>
            <person name="Gai Y."/>
            <person name="Riely B."/>
        </authorList>
    </citation>
    <scope>NUCLEOTIDE SEQUENCE [LARGE SCALE GENOMIC DNA]</scope>
    <source>
        <strain evidence="3 4">BP-284</strain>
    </source>
</reference>
<protein>
    <submittedName>
        <fullName evidence="3">Uncharacterized protein</fullName>
    </submittedName>
</protein>
<keyword evidence="2" id="KW-0812">Transmembrane</keyword>
<name>A0ABS7NU77_9NOCA</name>
<keyword evidence="2" id="KW-1133">Transmembrane helix</keyword>
<comment type="caution">
    <text evidence="3">The sequence shown here is derived from an EMBL/GenBank/DDBJ whole genome shotgun (WGS) entry which is preliminary data.</text>
</comment>
<dbReference type="EMBL" id="JABUKG010000009">
    <property type="protein sequence ID" value="MBY6321267.1"/>
    <property type="molecule type" value="Genomic_DNA"/>
</dbReference>
<evidence type="ECO:0000313" key="4">
    <source>
        <dbReference type="Proteomes" id="UP001520140"/>
    </source>
</evidence>